<evidence type="ECO:0000256" key="8">
    <source>
        <dbReference type="SAM" id="Phobius"/>
    </source>
</evidence>
<dbReference type="PANTHER" id="PTHR35038">
    <property type="entry name" value="DISSIMILATORY SULFITE REDUCTASE SIRA"/>
    <property type="match status" value="1"/>
</dbReference>
<dbReference type="GO" id="GO:0030313">
    <property type="term" value="C:cell envelope"/>
    <property type="evidence" value="ECO:0007669"/>
    <property type="project" value="UniProtKB-SubCell"/>
</dbReference>
<dbReference type="InterPro" id="IPR038266">
    <property type="entry name" value="NapC/NirT_cytc_sf"/>
</dbReference>
<accession>A0A6H1PAE9</accession>
<keyword evidence="8" id="KW-0812">Transmembrane</keyword>
<dbReference type="PANTHER" id="PTHR35038:SF5">
    <property type="entry name" value="CYTOCHROME C-TYPE PROTEIN NRFB"/>
    <property type="match status" value="1"/>
</dbReference>
<dbReference type="InterPro" id="IPR005126">
    <property type="entry name" value="NapC/NirT_cyt_c_N"/>
</dbReference>
<dbReference type="InterPro" id="IPR036280">
    <property type="entry name" value="Multihaem_cyt_sf"/>
</dbReference>
<proteinExistence type="predicted"/>
<dbReference type="Pfam" id="PF03264">
    <property type="entry name" value="Cytochrom_NNT"/>
    <property type="match status" value="1"/>
</dbReference>
<dbReference type="SUPFAM" id="SSF48695">
    <property type="entry name" value="Multiheme cytochromes"/>
    <property type="match status" value="1"/>
</dbReference>
<dbReference type="Gene3D" id="1.10.3820.10">
    <property type="entry name" value="Di-heme elbow motif domain"/>
    <property type="match status" value="1"/>
</dbReference>
<evidence type="ECO:0000313" key="11">
    <source>
        <dbReference type="Proteomes" id="UP000501868"/>
    </source>
</evidence>
<evidence type="ECO:0000256" key="1">
    <source>
        <dbReference type="ARBA" id="ARBA00004196"/>
    </source>
</evidence>
<reference evidence="10 11" key="2">
    <citation type="submission" date="2020-04" db="EMBL/GenBank/DDBJ databases">
        <authorList>
            <person name="Fomenkov A."/>
            <person name="Anton B.P."/>
            <person name="Roberts R.J."/>
        </authorList>
    </citation>
    <scope>NUCLEOTIDE SEQUENCE [LARGE SCALE GENOMIC DNA]</scope>
    <source>
        <strain evidence="10 11">S2</strain>
    </source>
</reference>
<evidence type="ECO:0000259" key="9">
    <source>
        <dbReference type="Pfam" id="PF03264"/>
    </source>
</evidence>
<dbReference type="Proteomes" id="UP000501868">
    <property type="component" value="Chromosome"/>
</dbReference>
<evidence type="ECO:0000313" key="10">
    <source>
        <dbReference type="EMBL" id="QIZ10604.1"/>
    </source>
</evidence>
<keyword evidence="5" id="KW-0732">Signal</keyword>
<sequence>MEEERETRSAPPRFRYKLIKIATLTLLFLAIFFGLSFVGLETTSSSEFCASCHEMKPEVYTWKASTHSEVDCTSCHTDPVLKGLAKDKAKGVVEQLRNHSSGTSAAPIRMPGEIKDSACESCHDVLKREVTPSGDIVIPHDKHKTEGVECIQCHSGVAHGKIADRKMTFTTDYDKWDSKVGTAAMADFKFIRPDMDTCIECHKARKVSMKCSACHTTGMIPKSHKKTNFATKTHGKQAADNLPKCDQCHKDMSTEPVQGYDQVSTLTSYLKKDTEVAQKKKSHYDYAKDNTFCKDCHSKRPASHSKRWMMDHGNQASKDKQQCLACHNYQSAGGVKTTMVACSSCHPAMHKGFDKERHPVTLSENEKVTDFCYNCHVKRTCSACHIK</sequence>
<evidence type="ECO:0000256" key="6">
    <source>
        <dbReference type="ARBA" id="ARBA00022982"/>
    </source>
</evidence>
<keyword evidence="7" id="KW-0408">Iron</keyword>
<dbReference type="AlphaFoldDB" id="A0A6H1PAE9"/>
<dbReference type="GO" id="GO:0016491">
    <property type="term" value="F:oxidoreductase activity"/>
    <property type="evidence" value="ECO:0007669"/>
    <property type="project" value="TreeGrafter"/>
</dbReference>
<keyword evidence="8" id="KW-0472">Membrane</keyword>
<keyword evidence="3" id="KW-0349">Heme</keyword>
<keyword evidence="2" id="KW-0813">Transport</keyword>
<comment type="subcellular location">
    <subcellularLocation>
        <location evidence="1">Cell envelope</location>
    </subcellularLocation>
</comment>
<keyword evidence="8" id="KW-1133">Transmembrane helix</keyword>
<evidence type="ECO:0000256" key="3">
    <source>
        <dbReference type="ARBA" id="ARBA00022617"/>
    </source>
</evidence>
<name>A0A6H1PAE9_PRIMG</name>
<evidence type="ECO:0000256" key="2">
    <source>
        <dbReference type="ARBA" id="ARBA00022448"/>
    </source>
</evidence>
<keyword evidence="6" id="KW-0249">Electron transport</keyword>
<feature type="domain" description="NapC/NirT cytochrome c N-terminal" evidence="9">
    <location>
        <begin position="16"/>
        <end position="160"/>
    </location>
</feature>
<feature type="transmembrane region" description="Helical" evidence="8">
    <location>
        <begin position="21"/>
        <end position="40"/>
    </location>
</feature>
<reference evidence="10 11" key="1">
    <citation type="submission" date="2020-04" db="EMBL/GenBank/DDBJ databases">
        <title>Genome-Wide Identification of 5-Methylcytosine Sites in Bacterial Genomes By High-Throughput Sequencing of MspJI Restriction Fragments.</title>
        <authorList>
            <person name="Wu V."/>
        </authorList>
    </citation>
    <scope>NUCLEOTIDE SEQUENCE [LARGE SCALE GENOMIC DNA]</scope>
    <source>
        <strain evidence="10 11">S2</strain>
    </source>
</reference>
<evidence type="ECO:0000256" key="5">
    <source>
        <dbReference type="ARBA" id="ARBA00022729"/>
    </source>
</evidence>
<dbReference type="InterPro" id="IPR051829">
    <property type="entry name" value="Multiheme_Cytochr_ET"/>
</dbReference>
<protein>
    <submittedName>
        <fullName evidence="10">Cytochrome C</fullName>
    </submittedName>
</protein>
<keyword evidence="4" id="KW-0479">Metal-binding</keyword>
<evidence type="ECO:0000256" key="4">
    <source>
        <dbReference type="ARBA" id="ARBA00022723"/>
    </source>
</evidence>
<dbReference type="EMBL" id="CP051128">
    <property type="protein sequence ID" value="QIZ10604.1"/>
    <property type="molecule type" value="Genomic_DNA"/>
</dbReference>
<evidence type="ECO:0000256" key="7">
    <source>
        <dbReference type="ARBA" id="ARBA00023004"/>
    </source>
</evidence>
<dbReference type="GO" id="GO:0046872">
    <property type="term" value="F:metal ion binding"/>
    <property type="evidence" value="ECO:0007669"/>
    <property type="project" value="UniProtKB-KW"/>
</dbReference>
<organism evidence="10 11">
    <name type="scientific">Priestia megaterium</name>
    <name type="common">Bacillus megaterium</name>
    <dbReference type="NCBI Taxonomy" id="1404"/>
    <lineage>
        <taxon>Bacteria</taxon>
        <taxon>Bacillati</taxon>
        <taxon>Bacillota</taxon>
        <taxon>Bacilli</taxon>
        <taxon>Bacillales</taxon>
        <taxon>Bacillaceae</taxon>
        <taxon>Priestia</taxon>
    </lineage>
</organism>
<gene>
    <name evidence="10" type="ORF">HFZ78_30985</name>
</gene>